<feature type="compositionally biased region" description="Polar residues" evidence="1">
    <location>
        <begin position="24"/>
        <end position="33"/>
    </location>
</feature>
<name>A0A0L7R6I7_9HYME</name>
<sequence length="59" mass="6929">MMRDVIEYQSVFTSKNGEWFPLTKCNSASSRSRAPSGWHFRRETSDRGDDSRSSRRRSK</sequence>
<reference evidence="2 3" key="1">
    <citation type="submission" date="2015-07" db="EMBL/GenBank/DDBJ databases">
        <title>The genome of Habropoda laboriosa.</title>
        <authorList>
            <person name="Pan H."/>
            <person name="Kapheim K."/>
        </authorList>
    </citation>
    <scope>NUCLEOTIDE SEQUENCE [LARGE SCALE GENOMIC DNA]</scope>
    <source>
        <strain evidence="2">0110345459</strain>
    </source>
</reference>
<dbReference type="Proteomes" id="UP000053825">
    <property type="component" value="Unassembled WGS sequence"/>
</dbReference>
<dbReference type="EMBL" id="KQ414646">
    <property type="protein sequence ID" value="KOC66439.1"/>
    <property type="molecule type" value="Genomic_DNA"/>
</dbReference>
<accession>A0A0L7R6I7</accession>
<evidence type="ECO:0000256" key="1">
    <source>
        <dbReference type="SAM" id="MobiDB-lite"/>
    </source>
</evidence>
<gene>
    <name evidence="2" type="ORF">WH47_08832</name>
</gene>
<protein>
    <submittedName>
        <fullName evidence="2">Uncharacterized protein</fullName>
    </submittedName>
</protein>
<evidence type="ECO:0000313" key="2">
    <source>
        <dbReference type="EMBL" id="KOC66439.1"/>
    </source>
</evidence>
<keyword evidence="3" id="KW-1185">Reference proteome</keyword>
<organism evidence="2 3">
    <name type="scientific">Habropoda laboriosa</name>
    <dbReference type="NCBI Taxonomy" id="597456"/>
    <lineage>
        <taxon>Eukaryota</taxon>
        <taxon>Metazoa</taxon>
        <taxon>Ecdysozoa</taxon>
        <taxon>Arthropoda</taxon>
        <taxon>Hexapoda</taxon>
        <taxon>Insecta</taxon>
        <taxon>Pterygota</taxon>
        <taxon>Neoptera</taxon>
        <taxon>Endopterygota</taxon>
        <taxon>Hymenoptera</taxon>
        <taxon>Apocrita</taxon>
        <taxon>Aculeata</taxon>
        <taxon>Apoidea</taxon>
        <taxon>Anthophila</taxon>
        <taxon>Apidae</taxon>
        <taxon>Habropoda</taxon>
    </lineage>
</organism>
<evidence type="ECO:0000313" key="3">
    <source>
        <dbReference type="Proteomes" id="UP000053825"/>
    </source>
</evidence>
<feature type="compositionally biased region" description="Basic and acidic residues" evidence="1">
    <location>
        <begin position="40"/>
        <end position="53"/>
    </location>
</feature>
<dbReference type="AlphaFoldDB" id="A0A0L7R6I7"/>
<proteinExistence type="predicted"/>
<feature type="region of interest" description="Disordered" evidence="1">
    <location>
        <begin position="23"/>
        <end position="59"/>
    </location>
</feature>